<proteinExistence type="predicted"/>
<accession>A0A9D1M067</accession>
<dbReference type="Proteomes" id="UP000824093">
    <property type="component" value="Unassembled WGS sequence"/>
</dbReference>
<organism evidence="1 2">
    <name type="scientific">Candidatus Merdicola faecigallinarum</name>
    <dbReference type="NCBI Taxonomy" id="2840862"/>
    <lineage>
        <taxon>Bacteria</taxon>
        <taxon>Bacillati</taxon>
        <taxon>Bacillota</taxon>
        <taxon>Clostridia</taxon>
        <taxon>Candidatus Merdicola</taxon>
    </lineage>
</organism>
<evidence type="ECO:0000313" key="2">
    <source>
        <dbReference type="Proteomes" id="UP000824093"/>
    </source>
</evidence>
<evidence type="ECO:0000313" key="1">
    <source>
        <dbReference type="EMBL" id="HIU51192.1"/>
    </source>
</evidence>
<name>A0A9D1M067_9FIRM</name>
<gene>
    <name evidence="1" type="ORF">IAB70_00985</name>
</gene>
<comment type="caution">
    <text evidence="1">The sequence shown here is derived from an EMBL/GenBank/DDBJ whole genome shotgun (WGS) entry which is preliminary data.</text>
</comment>
<dbReference type="AlphaFoldDB" id="A0A9D1M067"/>
<reference evidence="1" key="2">
    <citation type="journal article" date="2021" name="PeerJ">
        <title>Extensive microbial diversity within the chicken gut microbiome revealed by metagenomics and culture.</title>
        <authorList>
            <person name="Gilroy R."/>
            <person name="Ravi A."/>
            <person name="Getino M."/>
            <person name="Pursley I."/>
            <person name="Horton D.L."/>
            <person name="Alikhan N.F."/>
            <person name="Baker D."/>
            <person name="Gharbi K."/>
            <person name="Hall N."/>
            <person name="Watson M."/>
            <person name="Adriaenssens E.M."/>
            <person name="Foster-Nyarko E."/>
            <person name="Jarju S."/>
            <person name="Secka A."/>
            <person name="Antonio M."/>
            <person name="Oren A."/>
            <person name="Chaudhuri R.R."/>
            <person name="La Ragione R."/>
            <person name="Hildebrand F."/>
            <person name="Pallen M.J."/>
        </authorList>
    </citation>
    <scope>NUCLEOTIDE SEQUENCE</scope>
    <source>
        <strain evidence="1">CHK195-15760</strain>
    </source>
</reference>
<sequence length="61" mass="7295">MNTNEMIRQVEEEVRKELKGIMNEDALGYIHCFEERKKEKLKEKGIPYQTIRERNTGILVD</sequence>
<reference evidence="1" key="1">
    <citation type="submission" date="2020-10" db="EMBL/GenBank/DDBJ databases">
        <authorList>
            <person name="Gilroy R."/>
        </authorList>
    </citation>
    <scope>NUCLEOTIDE SEQUENCE</scope>
    <source>
        <strain evidence="1">CHK195-15760</strain>
    </source>
</reference>
<dbReference type="EMBL" id="DVNH01000009">
    <property type="protein sequence ID" value="HIU51192.1"/>
    <property type="molecule type" value="Genomic_DNA"/>
</dbReference>
<protein>
    <submittedName>
        <fullName evidence="1">Uncharacterized protein</fullName>
    </submittedName>
</protein>